<feature type="domain" description="Putative Se/S carrier protein-like" evidence="1">
    <location>
        <begin position="3"/>
        <end position="70"/>
    </location>
</feature>
<evidence type="ECO:0000313" key="4">
    <source>
        <dbReference type="EMBL" id="NFI23145.1"/>
    </source>
</evidence>
<gene>
    <name evidence="2" type="ORF">EXM69_09090</name>
    <name evidence="5" type="ORF">FC871_17725</name>
    <name evidence="4" type="ORF">FC964_17575</name>
    <name evidence="3" type="ORF">FCV25_14645</name>
    <name evidence="6" type="ORF">JQS73_19690</name>
</gene>
<dbReference type="GeneID" id="5184630"/>
<dbReference type="OMA" id="IIVFKNT"/>
<proteinExistence type="predicted"/>
<dbReference type="Proteomes" id="UP000663464">
    <property type="component" value="Chromosome"/>
</dbReference>
<reference evidence="6" key="4">
    <citation type="submission" date="2021-02" db="EMBL/GenBank/DDBJ databases">
        <authorList>
            <person name="Dover N."/>
            <person name="Barash J.R."/>
            <person name="Bell J.M."/>
            <person name="Sylvester M.D."/>
            <person name="Arnon S."/>
        </authorList>
    </citation>
    <scope>NUCLEOTIDE SEQUENCE</scope>
    <source>
        <strain evidence="6">IBCA10-7060</strain>
    </source>
</reference>
<dbReference type="EMBL" id="CP069280">
    <property type="protein sequence ID" value="QRI53565.1"/>
    <property type="molecule type" value="Genomic_DNA"/>
</dbReference>
<evidence type="ECO:0000313" key="6">
    <source>
        <dbReference type="EMBL" id="QRI53565.1"/>
    </source>
</evidence>
<reference evidence="2 8" key="2">
    <citation type="submission" date="2019-02" db="EMBL/GenBank/DDBJ databases">
        <title>Genome sequencing of Clostridium botulinum clinical isolates.</title>
        <authorList>
            <person name="Brunt J."/>
            <person name="Van Vliet A.H.M."/>
            <person name="Stringer S.C."/>
            <person name="Grant K.A."/>
            <person name="Carter A.C."/>
            <person name="Peck M.W."/>
        </authorList>
    </citation>
    <scope>NUCLEOTIDE SEQUENCE [LARGE SCALE GENOMIC DNA]</scope>
    <source>
        <strain evidence="2 8">H142660711</strain>
    </source>
</reference>
<evidence type="ECO:0000313" key="7">
    <source>
        <dbReference type="Proteomes" id="UP000472521"/>
    </source>
</evidence>
<dbReference type="Proteomes" id="UP000472521">
    <property type="component" value="Unassembled WGS sequence"/>
</dbReference>
<accession>A0A0A2HJ86</accession>
<evidence type="ECO:0000313" key="8">
    <source>
        <dbReference type="Proteomes" id="UP000473887"/>
    </source>
</evidence>
<dbReference type="Pfam" id="PF11823">
    <property type="entry name" value="Se_S_carrier"/>
    <property type="match status" value="1"/>
</dbReference>
<sequence>MKNYVITFENTHTAMDGESVLKEKGIKLIIIPTPTYITKSCGISIRIDEQDYEDVKKIIESKEINIKNVYLKEGKDYQLVM</sequence>
<dbReference type="RefSeq" id="WP_003361815.1">
    <property type="nucleotide sequence ID" value="NZ_AP014696.1"/>
</dbReference>
<evidence type="ECO:0000259" key="1">
    <source>
        <dbReference type="Pfam" id="PF11823"/>
    </source>
</evidence>
<reference evidence="6 11" key="1">
    <citation type="journal article" date="2014" name="J. Infect. Dis.">
        <title>Molecular characterization of a novel botulinum neurotoxin type H gene.</title>
        <authorList>
            <person name="Dover N."/>
            <person name="Barash J.R."/>
            <person name="Hill K.K."/>
            <person name="Xie G."/>
            <person name="Arnon S.S."/>
        </authorList>
    </citation>
    <scope>NUCLEOTIDE SEQUENCE [LARGE SCALE GENOMIC DNA]</scope>
    <source>
        <strain evidence="6 11">IBCA10-7060</strain>
    </source>
</reference>
<dbReference type="AlphaFoldDB" id="A0A0A2HJ86"/>
<dbReference type="EMBL" id="SWQE01000011">
    <property type="protein sequence ID" value="NFJ10270.1"/>
    <property type="molecule type" value="Genomic_DNA"/>
</dbReference>
<protein>
    <submittedName>
        <fullName evidence="2">DUF3343 domain-containing protein</fullName>
    </submittedName>
</protein>
<name>A0A0A2HJ86_CLOBO</name>
<evidence type="ECO:0000313" key="11">
    <source>
        <dbReference type="Proteomes" id="UP000663464"/>
    </source>
</evidence>
<evidence type="ECO:0000313" key="3">
    <source>
        <dbReference type="EMBL" id="NFF02978.1"/>
    </source>
</evidence>
<dbReference type="Proteomes" id="UP000473887">
    <property type="component" value="Unassembled WGS sequence"/>
</dbReference>
<evidence type="ECO:0000313" key="5">
    <source>
        <dbReference type="EMBL" id="NFJ10270.1"/>
    </source>
</evidence>
<evidence type="ECO:0000313" key="9">
    <source>
        <dbReference type="Proteomes" id="UP000480039"/>
    </source>
</evidence>
<evidence type="ECO:0000313" key="10">
    <source>
        <dbReference type="Proteomes" id="UP000482543"/>
    </source>
</evidence>
<dbReference type="EMBL" id="SWRJ01000008">
    <property type="protein sequence ID" value="NFI23145.1"/>
    <property type="molecule type" value="Genomic_DNA"/>
</dbReference>
<dbReference type="Proteomes" id="UP000480039">
    <property type="component" value="Unassembled WGS sequence"/>
</dbReference>
<dbReference type="EMBL" id="SGKC01000014">
    <property type="protein sequence ID" value="NEZ92091.1"/>
    <property type="molecule type" value="Genomic_DNA"/>
</dbReference>
<dbReference type="EMBL" id="SWND01000009">
    <property type="protein sequence ID" value="NFF02978.1"/>
    <property type="molecule type" value="Genomic_DNA"/>
</dbReference>
<dbReference type="Proteomes" id="UP000482543">
    <property type="component" value="Unassembled WGS sequence"/>
</dbReference>
<evidence type="ECO:0000313" key="2">
    <source>
        <dbReference type="EMBL" id="NEZ92091.1"/>
    </source>
</evidence>
<organism evidence="2 8">
    <name type="scientific">Clostridium botulinum</name>
    <dbReference type="NCBI Taxonomy" id="1491"/>
    <lineage>
        <taxon>Bacteria</taxon>
        <taxon>Bacillati</taxon>
        <taxon>Bacillota</taxon>
        <taxon>Clostridia</taxon>
        <taxon>Eubacteriales</taxon>
        <taxon>Clostridiaceae</taxon>
        <taxon>Clostridium</taxon>
    </lineage>
</organism>
<dbReference type="OrthoDB" id="3192849at2"/>
<reference evidence="7 9" key="3">
    <citation type="submission" date="2019-04" db="EMBL/GenBank/DDBJ databases">
        <title>Genome sequencing of Clostridium botulinum Groups I-IV and Clostridium butyricum.</title>
        <authorList>
            <person name="Brunt J."/>
            <person name="Van Vliet A.H.M."/>
            <person name="Stringer S.C."/>
            <person name="Carter A.T."/>
            <person name="Peck M.W."/>
        </authorList>
    </citation>
    <scope>NUCLEOTIDE SEQUENCE [LARGE SCALE GENOMIC DNA]</scope>
    <source>
        <strain evidence="5 9">Colworth BL30</strain>
        <strain evidence="4 10">IFR 15/034</strain>
        <strain evidence="3 7">IFR 18/054</strain>
    </source>
</reference>
<dbReference type="InterPro" id="IPR021778">
    <property type="entry name" value="Se/S_carrier-like"/>
</dbReference>